<feature type="transmembrane region" description="Helical" evidence="1">
    <location>
        <begin position="6"/>
        <end position="29"/>
    </location>
</feature>
<keyword evidence="4" id="KW-1185">Reference proteome</keyword>
<accession>A0ABU3VAX8</accession>
<name>A0ABU3VAX8_9RHOB</name>
<protein>
    <submittedName>
        <fullName evidence="3">Potassium channel family protein</fullName>
    </submittedName>
</protein>
<dbReference type="Gene3D" id="1.10.287.70">
    <property type="match status" value="1"/>
</dbReference>
<dbReference type="RefSeq" id="WP_316774094.1">
    <property type="nucleotide sequence ID" value="NZ_JASMWN010000003.1"/>
</dbReference>
<evidence type="ECO:0000313" key="3">
    <source>
        <dbReference type="EMBL" id="MDU9003309.1"/>
    </source>
</evidence>
<evidence type="ECO:0000259" key="2">
    <source>
        <dbReference type="Pfam" id="PF07885"/>
    </source>
</evidence>
<keyword evidence="1" id="KW-1133">Transmembrane helix</keyword>
<keyword evidence="3" id="KW-0406">Ion transport</keyword>
<gene>
    <name evidence="3" type="ORF">QO231_05510</name>
</gene>
<keyword evidence="3" id="KW-0813">Transport</keyword>
<dbReference type="EMBL" id="JASMWN010000003">
    <property type="protein sequence ID" value="MDU9003309.1"/>
    <property type="molecule type" value="Genomic_DNA"/>
</dbReference>
<dbReference type="GO" id="GO:0034220">
    <property type="term" value="P:monoatomic ion transmembrane transport"/>
    <property type="evidence" value="ECO:0007669"/>
    <property type="project" value="UniProtKB-KW"/>
</dbReference>
<feature type="domain" description="Potassium channel" evidence="2">
    <location>
        <begin position="64"/>
        <end position="133"/>
    </location>
</feature>
<dbReference type="Proteomes" id="UP001255416">
    <property type="component" value="Unassembled WGS sequence"/>
</dbReference>
<reference evidence="4" key="1">
    <citation type="submission" date="2023-05" db="EMBL/GenBank/DDBJ databases">
        <title>Sedimentitalea sp. nov. JM2-8.</title>
        <authorList>
            <person name="Huang J."/>
        </authorList>
    </citation>
    <scope>NUCLEOTIDE SEQUENCE [LARGE SCALE GENOMIC DNA]</scope>
    <source>
        <strain evidence="4">KHS03</strain>
    </source>
</reference>
<proteinExistence type="predicted"/>
<dbReference type="Pfam" id="PF07885">
    <property type="entry name" value="Ion_trans_2"/>
    <property type="match status" value="1"/>
</dbReference>
<evidence type="ECO:0000256" key="1">
    <source>
        <dbReference type="SAM" id="Phobius"/>
    </source>
</evidence>
<feature type="transmembrane region" description="Helical" evidence="1">
    <location>
        <begin position="111"/>
        <end position="133"/>
    </location>
</feature>
<organism evidence="3 4">
    <name type="scientific">Sedimentitalea todarodis</name>
    <dbReference type="NCBI Taxonomy" id="1631240"/>
    <lineage>
        <taxon>Bacteria</taxon>
        <taxon>Pseudomonadati</taxon>
        <taxon>Pseudomonadota</taxon>
        <taxon>Alphaproteobacteria</taxon>
        <taxon>Rhodobacterales</taxon>
        <taxon>Paracoccaceae</taxon>
        <taxon>Sedimentitalea</taxon>
    </lineage>
</organism>
<evidence type="ECO:0000313" key="4">
    <source>
        <dbReference type="Proteomes" id="UP001255416"/>
    </source>
</evidence>
<keyword evidence="1" id="KW-0472">Membrane</keyword>
<comment type="caution">
    <text evidence="3">The sequence shown here is derived from an EMBL/GenBank/DDBJ whole genome shotgun (WGS) entry which is preliminary data.</text>
</comment>
<feature type="transmembrane region" description="Helical" evidence="1">
    <location>
        <begin position="50"/>
        <end position="80"/>
    </location>
</feature>
<sequence length="153" mass="17013">MTVVQQVLWGSAVLGLCLIIHVSCLAVCARVLESISQRVRHRKLAMQIAIMLMLALGILIVALTIEVWIWSTIWILFGIFSDWNESVYFSLVTFTALGYGDLVVGPEARIFATFAAVTGLLSFGLSTAFLVAVTNRLLVADREDHHSRTLRRH</sequence>
<dbReference type="SUPFAM" id="SSF81324">
    <property type="entry name" value="Voltage-gated potassium channels"/>
    <property type="match status" value="1"/>
</dbReference>
<keyword evidence="3" id="KW-0407">Ion channel</keyword>
<dbReference type="InterPro" id="IPR013099">
    <property type="entry name" value="K_chnl_dom"/>
</dbReference>
<keyword evidence="1" id="KW-0812">Transmembrane</keyword>